<evidence type="ECO:0000313" key="2">
    <source>
        <dbReference type="Proteomes" id="UP000265520"/>
    </source>
</evidence>
<organism evidence="1 2">
    <name type="scientific">Trifolium medium</name>
    <dbReference type="NCBI Taxonomy" id="97028"/>
    <lineage>
        <taxon>Eukaryota</taxon>
        <taxon>Viridiplantae</taxon>
        <taxon>Streptophyta</taxon>
        <taxon>Embryophyta</taxon>
        <taxon>Tracheophyta</taxon>
        <taxon>Spermatophyta</taxon>
        <taxon>Magnoliopsida</taxon>
        <taxon>eudicotyledons</taxon>
        <taxon>Gunneridae</taxon>
        <taxon>Pentapetalae</taxon>
        <taxon>rosids</taxon>
        <taxon>fabids</taxon>
        <taxon>Fabales</taxon>
        <taxon>Fabaceae</taxon>
        <taxon>Papilionoideae</taxon>
        <taxon>50 kb inversion clade</taxon>
        <taxon>NPAAA clade</taxon>
        <taxon>Hologalegina</taxon>
        <taxon>IRL clade</taxon>
        <taxon>Trifolieae</taxon>
        <taxon>Trifolium</taxon>
    </lineage>
</organism>
<dbReference type="AlphaFoldDB" id="A0A392N6I8"/>
<dbReference type="Proteomes" id="UP000265520">
    <property type="component" value="Unassembled WGS sequence"/>
</dbReference>
<comment type="caution">
    <text evidence="1">The sequence shown here is derived from an EMBL/GenBank/DDBJ whole genome shotgun (WGS) entry which is preliminary data.</text>
</comment>
<accession>A0A392N6I8</accession>
<protein>
    <submittedName>
        <fullName evidence="1">Uncharacterized protein</fullName>
    </submittedName>
</protein>
<proteinExistence type="predicted"/>
<gene>
    <name evidence="1" type="ORF">A2U01_0016168</name>
</gene>
<dbReference type="EMBL" id="LXQA010029181">
    <property type="protein sequence ID" value="MCH95193.1"/>
    <property type="molecule type" value="Genomic_DNA"/>
</dbReference>
<reference evidence="1 2" key="1">
    <citation type="journal article" date="2018" name="Front. Plant Sci.">
        <title>Red Clover (Trifolium pratense) and Zigzag Clover (T. medium) - A Picture of Genomic Similarities and Differences.</title>
        <authorList>
            <person name="Dluhosova J."/>
            <person name="Istvanek J."/>
            <person name="Nedelnik J."/>
            <person name="Repkova J."/>
        </authorList>
    </citation>
    <scope>NUCLEOTIDE SEQUENCE [LARGE SCALE GENOMIC DNA]</scope>
    <source>
        <strain evidence="2">cv. 10/8</strain>
        <tissue evidence="1">Leaf</tissue>
    </source>
</reference>
<feature type="non-terminal residue" evidence="1">
    <location>
        <position position="1"/>
    </location>
</feature>
<sequence length="85" mass="10080">LSAELMHDLETLSPNVKQRIEVFKYLQLLVEENVDVMERPSPNVRQYVEFLKCLQFVVREHADVMETLSPNVRQCIVEVIKYLKF</sequence>
<evidence type="ECO:0000313" key="1">
    <source>
        <dbReference type="EMBL" id="MCH95193.1"/>
    </source>
</evidence>
<keyword evidence="2" id="KW-1185">Reference proteome</keyword>
<name>A0A392N6I8_9FABA</name>